<dbReference type="AlphaFoldDB" id="A0A2S5E3C3"/>
<accession>A0A2S5E3C3</accession>
<dbReference type="EMBL" id="PQVP01000001">
    <property type="protein sequence ID" value="POZ85877.1"/>
    <property type="molecule type" value="Genomic_DNA"/>
</dbReference>
<evidence type="ECO:0000313" key="2">
    <source>
        <dbReference type="Proteomes" id="UP000238655"/>
    </source>
</evidence>
<gene>
    <name evidence="1" type="ORF">C3743_04925</name>
</gene>
<organism evidence="1 2">
    <name type="scientific">Burkholderia contaminans</name>
    <dbReference type="NCBI Taxonomy" id="488447"/>
    <lineage>
        <taxon>Bacteria</taxon>
        <taxon>Pseudomonadati</taxon>
        <taxon>Pseudomonadota</taxon>
        <taxon>Betaproteobacteria</taxon>
        <taxon>Burkholderiales</taxon>
        <taxon>Burkholderiaceae</taxon>
        <taxon>Burkholderia</taxon>
        <taxon>Burkholderia cepacia complex</taxon>
    </lineage>
</organism>
<name>A0A2S5E3C3_9BURK</name>
<protein>
    <submittedName>
        <fullName evidence="1">Uncharacterized protein</fullName>
    </submittedName>
</protein>
<dbReference type="Proteomes" id="UP000238655">
    <property type="component" value="Chromosome 2"/>
</dbReference>
<sequence length="80" mass="8973">MSETTRAKCKDLIKSSPCFRIILLCAIELGLALTRNLDYFSNSIVSLAGRAFCKDSCEQTVEKGKLRVASIFRITAKWLQ</sequence>
<evidence type="ECO:0000313" key="1">
    <source>
        <dbReference type="EMBL" id="POZ85877.1"/>
    </source>
</evidence>
<comment type="caution">
    <text evidence="1">The sequence shown here is derived from an EMBL/GenBank/DDBJ whole genome shotgun (WGS) entry which is preliminary data.</text>
</comment>
<proteinExistence type="predicted"/>
<reference evidence="1 2" key="1">
    <citation type="submission" date="2018-01" db="EMBL/GenBank/DDBJ databases">
        <title>Successful Treatment of Persistent Burkholderia cepacia Bacteremia with Ceftazidime-Avibactam.</title>
        <authorList>
            <person name="Tamma P."/>
            <person name="Fan Y."/>
            <person name="Bergman Y."/>
            <person name="Sick-Samuels A."/>
            <person name="Hsu A."/>
            <person name="Timp W."/>
            <person name="Simner P."/>
        </authorList>
    </citation>
    <scope>NUCLEOTIDE SEQUENCE [LARGE SCALE GENOMIC DNA]</scope>
    <source>
        <strain evidence="1 2">170816</strain>
    </source>
</reference>